<gene>
    <name evidence="6" type="ORF">IQ217_13620</name>
</gene>
<dbReference type="InterPro" id="IPR036849">
    <property type="entry name" value="Enolase-like_C_sf"/>
</dbReference>
<evidence type="ECO:0000313" key="7">
    <source>
        <dbReference type="Proteomes" id="UP000658720"/>
    </source>
</evidence>
<keyword evidence="7" id="KW-1185">Reference proteome</keyword>
<dbReference type="EMBL" id="JADEVV010000041">
    <property type="protein sequence ID" value="MBE9254858.1"/>
    <property type="molecule type" value="Genomic_DNA"/>
</dbReference>
<dbReference type="InterPro" id="IPR041338">
    <property type="entry name" value="OSBS_N"/>
</dbReference>
<evidence type="ECO:0000256" key="3">
    <source>
        <dbReference type="ARBA" id="ARBA00023239"/>
    </source>
</evidence>
<proteinExistence type="predicted"/>
<dbReference type="SFLD" id="SFLDF00009">
    <property type="entry name" value="o-succinylbenzoate_synthase"/>
    <property type="match status" value="1"/>
</dbReference>
<sequence>MGESYQVNFYSYNFPLPNPVVTAHGHWERRQGLIVELTDQRGNRGRGEIAPLPWFGTEDLASATDFCHGLKGQITPEQIRKIGDRLPCCQFAFGAAELELSSESLVETNPQNINYCQLLPTGKRALDYLNSGKKLTANTVKWKIAVDDFLTEQDLYLQLLAALEKLPRQINLRLDANGGLSVDTAQEWLILLDRQREDSAPKVQYLEQPLPPGQIAEMFRLQRNFVTPIALDEAVCSLPQLQKLYDEGWPGLYILKAAIMGDPRVLSNWLKTHPIPVIFSSVFETAIARGQVLALAQKWNLPDHAVGFAPPREPITEATPD</sequence>
<dbReference type="SUPFAM" id="SSF51604">
    <property type="entry name" value="Enolase C-terminal domain-like"/>
    <property type="match status" value="1"/>
</dbReference>
<dbReference type="SMART" id="SM00922">
    <property type="entry name" value="MR_MLE"/>
    <property type="match status" value="1"/>
</dbReference>
<accession>A0ABR9VWS0</accession>
<dbReference type="Proteomes" id="UP000658720">
    <property type="component" value="Unassembled WGS sequence"/>
</dbReference>
<dbReference type="RefSeq" id="WP_194020361.1">
    <property type="nucleotide sequence ID" value="NZ_JADEVV010000041.1"/>
</dbReference>
<dbReference type="Pfam" id="PF21508">
    <property type="entry name" value="MenC_N"/>
    <property type="match status" value="1"/>
</dbReference>
<dbReference type="Gene3D" id="3.30.390.10">
    <property type="entry name" value="Enolase-like, N-terminal domain"/>
    <property type="match status" value="1"/>
</dbReference>
<dbReference type="PANTHER" id="PTHR48073:SF5">
    <property type="entry name" value="O-SUCCINYLBENZOATE SYNTHASE"/>
    <property type="match status" value="1"/>
</dbReference>
<dbReference type="SFLD" id="SFLDS00001">
    <property type="entry name" value="Enolase"/>
    <property type="match status" value="1"/>
</dbReference>
<evidence type="ECO:0000259" key="5">
    <source>
        <dbReference type="SMART" id="SM00922"/>
    </source>
</evidence>
<dbReference type="GO" id="GO:0043748">
    <property type="term" value="F:O-succinylbenzoate synthase activity"/>
    <property type="evidence" value="ECO:0007669"/>
    <property type="project" value="UniProtKB-EC"/>
</dbReference>
<evidence type="ECO:0000256" key="4">
    <source>
        <dbReference type="NCBIfam" id="TIGR01927"/>
    </source>
</evidence>
<dbReference type="Gene3D" id="3.20.20.120">
    <property type="entry name" value="Enolase-like C-terminal domain"/>
    <property type="match status" value="1"/>
</dbReference>
<keyword evidence="2" id="KW-0460">Magnesium</keyword>
<dbReference type="PANTHER" id="PTHR48073">
    <property type="entry name" value="O-SUCCINYLBENZOATE SYNTHASE-RELATED"/>
    <property type="match status" value="1"/>
</dbReference>
<dbReference type="NCBIfam" id="NF002739">
    <property type="entry name" value="PRK02714.1"/>
    <property type="match status" value="1"/>
</dbReference>
<dbReference type="CDD" id="cd03320">
    <property type="entry name" value="OSBS"/>
    <property type="match status" value="1"/>
</dbReference>
<dbReference type="InterPro" id="IPR013342">
    <property type="entry name" value="Mandelate_racemase_C"/>
</dbReference>
<dbReference type="Pfam" id="PF13378">
    <property type="entry name" value="MR_MLE_C"/>
    <property type="match status" value="1"/>
</dbReference>
<dbReference type="NCBIfam" id="TIGR01927">
    <property type="entry name" value="menC_gam_Gplu"/>
    <property type="match status" value="1"/>
</dbReference>
<keyword evidence="1" id="KW-0479">Metal-binding</keyword>
<dbReference type="SFLD" id="SFLDG00180">
    <property type="entry name" value="muconate_cycloisomerase"/>
    <property type="match status" value="1"/>
</dbReference>
<evidence type="ECO:0000256" key="2">
    <source>
        <dbReference type="ARBA" id="ARBA00022842"/>
    </source>
</evidence>
<name>A0ABR9VWS0_9SYNC</name>
<dbReference type="EC" id="4.2.1.113" evidence="4"/>
<dbReference type="InterPro" id="IPR029017">
    <property type="entry name" value="Enolase-like_N"/>
</dbReference>
<evidence type="ECO:0000256" key="1">
    <source>
        <dbReference type="ARBA" id="ARBA00022723"/>
    </source>
</evidence>
<comment type="caution">
    <text evidence="6">The sequence shown here is derived from an EMBL/GenBank/DDBJ whole genome shotgun (WGS) entry which is preliminary data.</text>
</comment>
<protein>
    <recommendedName>
        <fullName evidence="4">o-succinylbenzoate synthase</fullName>
        <ecNumber evidence="4">4.2.1.113</ecNumber>
    </recommendedName>
</protein>
<reference evidence="6 7" key="1">
    <citation type="submission" date="2020-10" db="EMBL/GenBank/DDBJ databases">
        <authorList>
            <person name="Castelo-Branco R."/>
            <person name="Eusebio N."/>
            <person name="Adriana R."/>
            <person name="Vieira A."/>
            <person name="Brugerolle De Fraissinette N."/>
            <person name="Rezende De Castro R."/>
            <person name="Schneider M.P."/>
            <person name="Vasconcelos V."/>
            <person name="Leao P.N."/>
        </authorList>
    </citation>
    <scope>NUCLEOTIDE SEQUENCE [LARGE SCALE GENOMIC DNA]</scope>
    <source>
        <strain evidence="6 7">LEGE 00031</strain>
    </source>
</reference>
<evidence type="ECO:0000313" key="6">
    <source>
        <dbReference type="EMBL" id="MBE9254858.1"/>
    </source>
</evidence>
<organism evidence="6 7">
    <name type="scientific">Synechocystis salina LEGE 00031</name>
    <dbReference type="NCBI Taxonomy" id="1828736"/>
    <lineage>
        <taxon>Bacteria</taxon>
        <taxon>Bacillati</taxon>
        <taxon>Cyanobacteriota</taxon>
        <taxon>Cyanophyceae</taxon>
        <taxon>Synechococcales</taxon>
        <taxon>Merismopediaceae</taxon>
        <taxon>Synechocystis</taxon>
    </lineage>
</organism>
<keyword evidence="3 6" id="KW-0456">Lyase</keyword>
<dbReference type="InterPro" id="IPR029065">
    <property type="entry name" value="Enolase_C-like"/>
</dbReference>
<feature type="domain" description="Mandelate racemase/muconate lactonizing enzyme C-terminal" evidence="5">
    <location>
        <begin position="125"/>
        <end position="228"/>
    </location>
</feature>
<dbReference type="SUPFAM" id="SSF54826">
    <property type="entry name" value="Enolase N-terminal domain-like"/>
    <property type="match status" value="1"/>
</dbReference>